<dbReference type="Pfam" id="PF05157">
    <property type="entry name" value="MshEN"/>
    <property type="match status" value="1"/>
</dbReference>
<dbReference type="CDD" id="cd01129">
    <property type="entry name" value="PulE-GspE-like"/>
    <property type="match status" value="1"/>
</dbReference>
<dbReference type="PANTHER" id="PTHR30258">
    <property type="entry name" value="TYPE II SECRETION SYSTEM PROTEIN GSPE-RELATED"/>
    <property type="match status" value="1"/>
</dbReference>
<dbReference type="InterPro" id="IPR001482">
    <property type="entry name" value="T2SS/T4SS_dom"/>
</dbReference>
<evidence type="ECO:0000313" key="4">
    <source>
        <dbReference type="EMBL" id="SHO80628.1"/>
    </source>
</evidence>
<feature type="domain" description="Bacterial type II secretion system protein E" evidence="3">
    <location>
        <begin position="367"/>
        <end position="381"/>
    </location>
</feature>
<dbReference type="Gene3D" id="3.30.450.90">
    <property type="match status" value="1"/>
</dbReference>
<keyword evidence="1" id="KW-0547">Nucleotide-binding</keyword>
<dbReference type="Pfam" id="PF00437">
    <property type="entry name" value="T2SSE"/>
    <property type="match status" value="1"/>
</dbReference>
<evidence type="ECO:0000256" key="2">
    <source>
        <dbReference type="ARBA" id="ARBA00022840"/>
    </source>
</evidence>
<reference evidence="4" key="1">
    <citation type="submission" date="2016-10" db="EMBL/GenBank/DDBJ databases">
        <authorList>
            <person name="de Groot N.N."/>
        </authorList>
    </citation>
    <scope>NUCLEOTIDE SEQUENCE</scope>
</reference>
<evidence type="ECO:0000259" key="3">
    <source>
        <dbReference type="PROSITE" id="PS00662"/>
    </source>
</evidence>
<dbReference type="SUPFAM" id="SSF52540">
    <property type="entry name" value="P-loop containing nucleoside triphosphate hydrolases"/>
    <property type="match status" value="1"/>
</dbReference>
<dbReference type="GO" id="GO:0016887">
    <property type="term" value="F:ATP hydrolysis activity"/>
    <property type="evidence" value="ECO:0007669"/>
    <property type="project" value="TreeGrafter"/>
</dbReference>
<dbReference type="SUPFAM" id="SSF160246">
    <property type="entry name" value="EspE N-terminal domain-like"/>
    <property type="match status" value="1"/>
</dbReference>
<name>A0A1W1EIC8_9ZZZZ</name>
<accession>A0A1W1EIC8</accession>
<dbReference type="Gene3D" id="3.40.50.300">
    <property type="entry name" value="P-loop containing nucleotide triphosphate hydrolases"/>
    <property type="match status" value="1"/>
</dbReference>
<dbReference type="GO" id="GO:0005886">
    <property type="term" value="C:plasma membrane"/>
    <property type="evidence" value="ECO:0007669"/>
    <property type="project" value="TreeGrafter"/>
</dbReference>
<dbReference type="InterPro" id="IPR037257">
    <property type="entry name" value="T2SS_E_N_sf"/>
</dbReference>
<dbReference type="EMBL" id="FRYL01000014">
    <property type="protein sequence ID" value="SHO80628.1"/>
    <property type="molecule type" value="Genomic_DNA"/>
</dbReference>
<dbReference type="GO" id="GO:0005524">
    <property type="term" value="F:ATP binding"/>
    <property type="evidence" value="ECO:0007669"/>
    <property type="project" value="UniProtKB-KW"/>
</dbReference>
<protein>
    <submittedName>
        <fullName evidence="4">Type IV fimbrial assembly, ATPase PilB</fullName>
    </submittedName>
</protein>
<dbReference type="AlphaFoldDB" id="A0A1W1EIC8"/>
<evidence type="ECO:0000256" key="1">
    <source>
        <dbReference type="ARBA" id="ARBA00022741"/>
    </source>
</evidence>
<dbReference type="Gene3D" id="3.30.300.160">
    <property type="entry name" value="Type II secretion system, protein E, N-terminal domain"/>
    <property type="match status" value="1"/>
</dbReference>
<dbReference type="PROSITE" id="PS00662">
    <property type="entry name" value="T2SP_E"/>
    <property type="match status" value="1"/>
</dbReference>
<dbReference type="InterPro" id="IPR027417">
    <property type="entry name" value="P-loop_NTPase"/>
</dbReference>
<sequence length="546" mass="61042">MGVTKNLEDILLDNGACSHEDISQAYNILEEYGGNLGNILLNLGVISEETLIVAQAKQYNLGLLKEFDKKPKYISTIPKGFLLKHNIFPIDEDENVITLALHNPLQLGAISTISQLAKKRTKILIASNEELNDIKELYEEGSDDDEREEIFEDEIDKLKELASEAPVIKLINNIFTKASQRFVSDIHFESFAKGMKIRYRLDGILKTVDTIPMHIKQAVTARLKLISKMNIAESRLPQDGRITIKVAGEDIDIRASSVPTAFGESFVLRLLSKDSISLEIDKLGLHSDNLNLLKSLLSKPNGILLTTGPTGSGKTSTLYACLNYIHSDETKIITVEDPVEYQLEGISQIQVKESIDYTFAKALRSILRQDPDTIMIGEIRDSETAQIAVQSALTGHLVLSTLHTNSALGAISRLSDIGIEYYLLKSSIIGLMAQRLVRRLCEECKEPFEITEDINRLYNLDELSNHITSAFNPCKAVGCKSCQYRGYKGRLPVIEIVPFDDKLMAKFDENLDFKDIKSLGYRDLKDDGLLKFLEGKTSLDEVLRIS</sequence>
<keyword evidence="2" id="KW-0067">ATP-binding</keyword>
<dbReference type="PANTHER" id="PTHR30258:SF2">
    <property type="entry name" value="COMG OPERON PROTEIN 1"/>
    <property type="match status" value="1"/>
</dbReference>
<gene>
    <name evidence="4" type="ORF">MNB_SV-15-342</name>
</gene>
<organism evidence="4">
    <name type="scientific">hydrothermal vent metagenome</name>
    <dbReference type="NCBI Taxonomy" id="652676"/>
    <lineage>
        <taxon>unclassified sequences</taxon>
        <taxon>metagenomes</taxon>
        <taxon>ecological metagenomes</taxon>
    </lineage>
</organism>
<proteinExistence type="predicted"/>
<dbReference type="InterPro" id="IPR007831">
    <property type="entry name" value="T2SS_GspE_N"/>
</dbReference>